<evidence type="ECO:0000256" key="2">
    <source>
        <dbReference type="HAMAP-Rule" id="MF_02087"/>
    </source>
</evidence>
<dbReference type="HAMAP" id="MF_02087">
    <property type="entry name" value="PLP_homeostasis"/>
    <property type="match status" value="1"/>
</dbReference>
<evidence type="ECO:0000256" key="3">
    <source>
        <dbReference type="PIRSR" id="PIRSR004848-1"/>
    </source>
</evidence>
<feature type="region of interest" description="Disordered" evidence="5">
    <location>
        <begin position="217"/>
        <end position="245"/>
    </location>
</feature>
<dbReference type="OrthoDB" id="9804072at2"/>
<dbReference type="PANTHER" id="PTHR10146">
    <property type="entry name" value="PROLINE SYNTHETASE CO-TRANSCRIBED BACTERIAL HOMOLOG PROTEIN"/>
    <property type="match status" value="1"/>
</dbReference>
<feature type="modified residue" description="N6-(pyridoxal phosphate)lysine" evidence="2 3">
    <location>
        <position position="35"/>
    </location>
</feature>
<dbReference type="InterPro" id="IPR011078">
    <property type="entry name" value="PyrdxlP_homeostasis"/>
</dbReference>
<keyword evidence="8" id="KW-1185">Reference proteome</keyword>
<comment type="cofactor">
    <cofactor evidence="3">
        <name>pyridoxal 5'-phosphate</name>
        <dbReference type="ChEBI" id="CHEBI:597326"/>
    </cofactor>
</comment>
<dbReference type="GO" id="GO:0030170">
    <property type="term" value="F:pyridoxal phosphate binding"/>
    <property type="evidence" value="ECO:0007669"/>
    <property type="project" value="UniProtKB-UniRule"/>
</dbReference>
<dbReference type="FunFam" id="3.20.20.10:FF:000018">
    <property type="entry name" value="Pyridoxal phosphate homeostasis protein"/>
    <property type="match status" value="1"/>
</dbReference>
<evidence type="ECO:0000256" key="4">
    <source>
        <dbReference type="RuleBase" id="RU004514"/>
    </source>
</evidence>
<dbReference type="Gene3D" id="3.20.20.10">
    <property type="entry name" value="Alanine racemase"/>
    <property type="match status" value="1"/>
</dbReference>
<evidence type="ECO:0000313" key="8">
    <source>
        <dbReference type="Proteomes" id="UP000773614"/>
    </source>
</evidence>
<comment type="similarity">
    <text evidence="2 4">Belongs to the pyridoxal phosphate-binding protein YggS/PROSC family.</text>
</comment>
<dbReference type="Pfam" id="PF01168">
    <property type="entry name" value="Ala_racemase_N"/>
    <property type="match status" value="1"/>
</dbReference>
<dbReference type="EMBL" id="SPKJ01000006">
    <property type="protein sequence ID" value="MYZ46838.1"/>
    <property type="molecule type" value="Genomic_DNA"/>
</dbReference>
<gene>
    <name evidence="7" type="ORF">E4O86_03795</name>
</gene>
<comment type="caution">
    <text evidence="7">The sequence shown here is derived from an EMBL/GenBank/DDBJ whole genome shotgun (WGS) entry which is preliminary data.</text>
</comment>
<dbReference type="NCBIfam" id="TIGR00044">
    <property type="entry name" value="YggS family pyridoxal phosphate-dependent enzyme"/>
    <property type="match status" value="1"/>
</dbReference>
<dbReference type="Proteomes" id="UP000773614">
    <property type="component" value="Unassembled WGS sequence"/>
</dbReference>
<dbReference type="RefSeq" id="WP_161139177.1">
    <property type="nucleotide sequence ID" value="NZ_SPKJ01000006.1"/>
</dbReference>
<evidence type="ECO:0000256" key="1">
    <source>
        <dbReference type="ARBA" id="ARBA00022898"/>
    </source>
</evidence>
<organism evidence="7 8">
    <name type="scientific">Propylenella binzhouense</name>
    <dbReference type="NCBI Taxonomy" id="2555902"/>
    <lineage>
        <taxon>Bacteria</taxon>
        <taxon>Pseudomonadati</taxon>
        <taxon>Pseudomonadota</taxon>
        <taxon>Alphaproteobacteria</taxon>
        <taxon>Hyphomicrobiales</taxon>
        <taxon>Propylenellaceae</taxon>
        <taxon>Propylenella</taxon>
    </lineage>
</organism>
<keyword evidence="1 2" id="KW-0663">Pyridoxal phosphate</keyword>
<sequence length="245" mass="25807">MTAAERLSDVRARIEAAAGRAGRDPAMVTLVAVSKTFPAEAVTPLIDAGQMVFGENRVQEAARKWPLLLARHTDLRLHLIGPLQTNKTKDALALFHAIHSLDRDRLAVAIAREIAAGARTPELFVQVNTGEEPQKAGVSPREAAGFVRRCREVHGLAIDGLMCIPPVDDLPGPHFALLGKIGREAGTSGLSMGMSADFETAIAFGATHVRVGSALFGGRASPAPRARSGGDQERGPGSEGGEEAE</sequence>
<comment type="function">
    <text evidence="2">Pyridoxal 5'-phosphate (PLP)-binding protein, which is involved in PLP homeostasis.</text>
</comment>
<name>A0A964T1Q5_9HYPH</name>
<accession>A0A964T1Q5</accession>
<dbReference type="PANTHER" id="PTHR10146:SF14">
    <property type="entry name" value="PYRIDOXAL PHOSPHATE HOMEOSTASIS PROTEIN"/>
    <property type="match status" value="1"/>
</dbReference>
<reference evidence="7" key="1">
    <citation type="submission" date="2019-03" db="EMBL/GenBank/DDBJ databases">
        <title>Afifella sp. nov., isolated from activated sludge.</title>
        <authorList>
            <person name="Li Q."/>
            <person name="Liu Y."/>
        </authorList>
    </citation>
    <scope>NUCLEOTIDE SEQUENCE</scope>
    <source>
        <strain evidence="7">L72</strain>
    </source>
</reference>
<dbReference type="PIRSF" id="PIRSF004848">
    <property type="entry name" value="YBL036c_PLPDEIII"/>
    <property type="match status" value="1"/>
</dbReference>
<proteinExistence type="inferred from homology"/>
<protein>
    <recommendedName>
        <fullName evidence="2">Pyridoxal phosphate homeostasis protein</fullName>
        <shortName evidence="2">PLP homeostasis protein</shortName>
    </recommendedName>
</protein>
<dbReference type="InterPro" id="IPR029066">
    <property type="entry name" value="PLP-binding_barrel"/>
</dbReference>
<dbReference type="InterPro" id="IPR001608">
    <property type="entry name" value="Ala_racemase_N"/>
</dbReference>
<evidence type="ECO:0000313" key="7">
    <source>
        <dbReference type="EMBL" id="MYZ46838.1"/>
    </source>
</evidence>
<dbReference type="SUPFAM" id="SSF51419">
    <property type="entry name" value="PLP-binding barrel"/>
    <property type="match status" value="1"/>
</dbReference>
<evidence type="ECO:0000256" key="5">
    <source>
        <dbReference type="SAM" id="MobiDB-lite"/>
    </source>
</evidence>
<feature type="domain" description="Alanine racemase N-terminal" evidence="6">
    <location>
        <begin position="7"/>
        <end position="219"/>
    </location>
</feature>
<evidence type="ECO:0000259" key="6">
    <source>
        <dbReference type="Pfam" id="PF01168"/>
    </source>
</evidence>
<dbReference type="CDD" id="cd00635">
    <property type="entry name" value="PLPDE_III_YBL036c_like"/>
    <property type="match status" value="1"/>
</dbReference>
<dbReference type="AlphaFoldDB" id="A0A964T1Q5"/>